<protein>
    <submittedName>
        <fullName evidence="1">Uncharacterized protein</fullName>
    </submittedName>
</protein>
<reference evidence="1" key="1">
    <citation type="journal article" date="2015" name="Nature">
        <title>Complex archaea that bridge the gap between prokaryotes and eukaryotes.</title>
        <authorList>
            <person name="Spang A."/>
            <person name="Saw J.H."/>
            <person name="Jorgensen S.L."/>
            <person name="Zaremba-Niedzwiedzka K."/>
            <person name="Martijn J."/>
            <person name="Lind A.E."/>
            <person name="van Eijk R."/>
            <person name="Schleper C."/>
            <person name="Guy L."/>
            <person name="Ettema T.J."/>
        </authorList>
    </citation>
    <scope>NUCLEOTIDE SEQUENCE</scope>
</reference>
<sequence>MKKFLFMILIISLLFTTGLQASRNSSDILTATNALFNNYIQDVIGNKNDKNYGTSLVSHMKTMLTNGKGITNLAYTNIFLGRTNANRNTLIQSDGVTNETLLRIIDTVVDTNEQIGRTNRNRIVIIDTAVDNAVSIGGVTTNKLVTIDGVVATNERIGRTNRNRIVLIDTVVDNIESISGVITNIVRTNEARTLVPGVDSAANLSMRDVIGNKTDTHDGNSIYAIIEGLDDYIHAPSKVYPTLAVGSNTVTPGTVWTLTNNYTNELIPASTIAVDFTIHYLSIEALGGNNVYEIVLYNLTTGTEIGRVRVTKNAAQDGIANVPFQTPIQAANSRIGWRVASDGVSETITISIMYHEQN</sequence>
<evidence type="ECO:0000313" key="1">
    <source>
        <dbReference type="EMBL" id="KKL26230.1"/>
    </source>
</evidence>
<gene>
    <name evidence="1" type="ORF">LCGC14_2397370</name>
</gene>
<accession>A0A0F9BWF5</accession>
<comment type="caution">
    <text evidence="1">The sequence shown here is derived from an EMBL/GenBank/DDBJ whole genome shotgun (WGS) entry which is preliminary data.</text>
</comment>
<proteinExistence type="predicted"/>
<dbReference type="EMBL" id="LAZR01035911">
    <property type="protein sequence ID" value="KKL26230.1"/>
    <property type="molecule type" value="Genomic_DNA"/>
</dbReference>
<dbReference type="AlphaFoldDB" id="A0A0F9BWF5"/>
<name>A0A0F9BWF5_9ZZZZ</name>
<organism evidence="1">
    <name type="scientific">marine sediment metagenome</name>
    <dbReference type="NCBI Taxonomy" id="412755"/>
    <lineage>
        <taxon>unclassified sequences</taxon>
        <taxon>metagenomes</taxon>
        <taxon>ecological metagenomes</taxon>
    </lineage>
</organism>